<evidence type="ECO:0000313" key="2">
    <source>
        <dbReference type="EMBL" id="GMN58244.1"/>
    </source>
</evidence>
<dbReference type="SUPFAM" id="SSF56112">
    <property type="entry name" value="Protein kinase-like (PK-like)"/>
    <property type="match status" value="1"/>
</dbReference>
<dbReference type="PANTHER" id="PTHR47976:SF27">
    <property type="entry name" value="RECEPTOR-LIKE SERINE_THREONINE-PROTEIN KINASE"/>
    <property type="match status" value="1"/>
</dbReference>
<sequence length="85" mass="9755">MEGSKKFLVYEFMSNIGSLADLLFKASVRPAWKYRVRFALDVARVLFYLHEECRAIDADENKGAYGGLKPRAQDRTLLPSGRRML</sequence>
<dbReference type="PANTHER" id="PTHR47976">
    <property type="entry name" value="G-TYPE LECTIN S-RECEPTOR-LIKE SERINE/THREONINE-PROTEIN KINASE SD2-5"/>
    <property type="match status" value="1"/>
</dbReference>
<gene>
    <name evidence="2" type="ORF">TIFTF001_027342</name>
</gene>
<dbReference type="Proteomes" id="UP001187192">
    <property type="component" value="Unassembled WGS sequence"/>
</dbReference>
<dbReference type="EMBL" id="BTGU01000076">
    <property type="protein sequence ID" value="GMN58244.1"/>
    <property type="molecule type" value="Genomic_DNA"/>
</dbReference>
<name>A0AA88DP24_FICCA</name>
<evidence type="ECO:0000256" key="1">
    <source>
        <dbReference type="ARBA" id="ARBA00022729"/>
    </source>
</evidence>
<proteinExistence type="predicted"/>
<evidence type="ECO:0000313" key="3">
    <source>
        <dbReference type="Proteomes" id="UP001187192"/>
    </source>
</evidence>
<dbReference type="AlphaFoldDB" id="A0AA88DP24"/>
<comment type="caution">
    <text evidence="2">The sequence shown here is derived from an EMBL/GenBank/DDBJ whole genome shotgun (WGS) entry which is preliminary data.</text>
</comment>
<accession>A0AA88DP24</accession>
<keyword evidence="3" id="KW-1185">Reference proteome</keyword>
<protein>
    <recommendedName>
        <fullName evidence="4">Protein kinase domain-containing protein</fullName>
    </recommendedName>
</protein>
<dbReference type="InterPro" id="IPR051343">
    <property type="entry name" value="G-type_lectin_kinases/EP1-like"/>
</dbReference>
<reference evidence="2" key="1">
    <citation type="submission" date="2023-07" db="EMBL/GenBank/DDBJ databases">
        <title>draft genome sequence of fig (Ficus carica).</title>
        <authorList>
            <person name="Takahashi T."/>
            <person name="Nishimura K."/>
        </authorList>
    </citation>
    <scope>NUCLEOTIDE SEQUENCE</scope>
</reference>
<dbReference type="InterPro" id="IPR011009">
    <property type="entry name" value="Kinase-like_dom_sf"/>
</dbReference>
<keyword evidence="1" id="KW-0732">Signal</keyword>
<organism evidence="2 3">
    <name type="scientific">Ficus carica</name>
    <name type="common">Common fig</name>
    <dbReference type="NCBI Taxonomy" id="3494"/>
    <lineage>
        <taxon>Eukaryota</taxon>
        <taxon>Viridiplantae</taxon>
        <taxon>Streptophyta</taxon>
        <taxon>Embryophyta</taxon>
        <taxon>Tracheophyta</taxon>
        <taxon>Spermatophyta</taxon>
        <taxon>Magnoliopsida</taxon>
        <taxon>eudicotyledons</taxon>
        <taxon>Gunneridae</taxon>
        <taxon>Pentapetalae</taxon>
        <taxon>rosids</taxon>
        <taxon>fabids</taxon>
        <taxon>Rosales</taxon>
        <taxon>Moraceae</taxon>
        <taxon>Ficeae</taxon>
        <taxon>Ficus</taxon>
    </lineage>
</organism>
<dbReference type="Gene3D" id="1.10.510.10">
    <property type="entry name" value="Transferase(Phosphotransferase) domain 1"/>
    <property type="match status" value="1"/>
</dbReference>
<evidence type="ECO:0008006" key="4">
    <source>
        <dbReference type="Google" id="ProtNLM"/>
    </source>
</evidence>